<dbReference type="PANTHER" id="PTHR38360">
    <property type="entry name" value="OS03G0120000 PROTEIN"/>
    <property type="match status" value="1"/>
</dbReference>
<protein>
    <submittedName>
        <fullName evidence="1">Uncharacterized protein</fullName>
    </submittedName>
</protein>
<evidence type="ECO:0000313" key="1">
    <source>
        <dbReference type="EMBL" id="CAD9157997.1"/>
    </source>
</evidence>
<dbReference type="EMBL" id="HBGE01058276">
    <property type="protein sequence ID" value="CAD9157997.1"/>
    <property type="molecule type" value="Transcribed_RNA"/>
</dbReference>
<proteinExistence type="predicted"/>
<dbReference type="PANTHER" id="PTHR38360:SF1">
    <property type="entry name" value="F12P19.7"/>
    <property type="match status" value="1"/>
</dbReference>
<organism evidence="1">
    <name type="scientific">Alexandrium catenella</name>
    <name type="common">Red tide dinoflagellate</name>
    <name type="synonym">Gonyaulax catenella</name>
    <dbReference type="NCBI Taxonomy" id="2925"/>
    <lineage>
        <taxon>Eukaryota</taxon>
        <taxon>Sar</taxon>
        <taxon>Alveolata</taxon>
        <taxon>Dinophyceae</taxon>
        <taxon>Gonyaulacales</taxon>
        <taxon>Pyrocystaceae</taxon>
        <taxon>Alexandrium</taxon>
    </lineage>
</organism>
<name>A0A7S1R6L4_ALECA</name>
<accession>A0A7S1R6L4</accession>
<gene>
    <name evidence="1" type="ORF">ACAT0790_LOCUS35035</name>
</gene>
<sequence>MAIYARIRALSIAVVSGWSQAAIRPLDVRQSVGECSSAASGDMFLEGRITGPLPSPMAQQAEETIVSADLIDIKYGSNFKVLLEKYSKEMYVLTQCGTTPPSQAQIDAVMLVPSGFTVKNFTVPLQSVGSATTVNLAFFKALSITGRAHYVSEYAVDACWQKALDCGAQADMAVHLPQVDAWFMDCDWQRGCINVNEQAKAVHVSATQDPGPLRSAEHIKFVAAFFNKEQLASQLFADQLTAYTRLAASYQSLAVQPVVAWIEYSAYGKAFKLSQALYKLEFVRHAGGSNVDGDAAMQLIGSKMTKTAAASGATYTLAEGDFNGTAAEQKAKASEAFFNALGSLNVSVVVDETYALRPSDYTISTFYAHYGLTASSDLRFVVEQMVLRVDGIISESDNLAWFESRIAHPELAAEGLARHLHADSSKKKTFFRNIAKAERPTVISKDSCSAVLPACDAAAYAEKIGMMTGSEISASSEHSVILSLLLLCFLAALP</sequence>
<reference evidence="1" key="1">
    <citation type="submission" date="2021-01" db="EMBL/GenBank/DDBJ databases">
        <authorList>
            <person name="Corre E."/>
            <person name="Pelletier E."/>
            <person name="Niang G."/>
            <person name="Scheremetjew M."/>
            <person name="Finn R."/>
            <person name="Kale V."/>
            <person name="Holt S."/>
            <person name="Cochrane G."/>
            <person name="Meng A."/>
            <person name="Brown T."/>
            <person name="Cohen L."/>
        </authorList>
    </citation>
    <scope>NUCLEOTIDE SEQUENCE</scope>
    <source>
        <strain evidence="1">OF101</strain>
    </source>
</reference>
<dbReference type="AlphaFoldDB" id="A0A7S1R6L4"/>